<evidence type="ECO:0000256" key="4">
    <source>
        <dbReference type="ARBA" id="ARBA00022692"/>
    </source>
</evidence>
<feature type="transmembrane region" description="Helical" evidence="7">
    <location>
        <begin position="69"/>
        <end position="95"/>
    </location>
</feature>
<feature type="transmembrane region" description="Helical" evidence="7">
    <location>
        <begin position="518"/>
        <end position="538"/>
    </location>
</feature>
<evidence type="ECO:0000259" key="8">
    <source>
        <dbReference type="PROSITE" id="PS51471"/>
    </source>
</evidence>
<evidence type="ECO:0000256" key="1">
    <source>
        <dbReference type="ARBA" id="ARBA00004141"/>
    </source>
</evidence>
<evidence type="ECO:0000313" key="9">
    <source>
        <dbReference type="EMBL" id="KAJ8599569.1"/>
    </source>
</evidence>
<protein>
    <recommendedName>
        <fullName evidence="8">Fe2OG dioxygenase domain-containing protein</fullName>
    </recommendedName>
</protein>
<dbReference type="GO" id="GO:0042907">
    <property type="term" value="F:xanthine transmembrane transporter activity"/>
    <property type="evidence" value="ECO:0007669"/>
    <property type="project" value="TreeGrafter"/>
</dbReference>
<feature type="transmembrane region" description="Helical" evidence="7">
    <location>
        <begin position="450"/>
        <end position="475"/>
    </location>
</feature>
<keyword evidence="5 7" id="KW-1133">Transmembrane helix</keyword>
<keyword evidence="3" id="KW-0813">Transport</keyword>
<dbReference type="InterPro" id="IPR005123">
    <property type="entry name" value="Oxoglu/Fe-dep_dioxygenase_dom"/>
</dbReference>
<evidence type="ECO:0000256" key="2">
    <source>
        <dbReference type="ARBA" id="ARBA00008821"/>
    </source>
</evidence>
<comment type="similarity">
    <text evidence="2">Belongs to the nucleobase:cation symporter-2 (NCS2) (TC 2.A.40) family.</text>
</comment>
<feature type="transmembrane region" description="Helical" evidence="7">
    <location>
        <begin position="115"/>
        <end position="135"/>
    </location>
</feature>
<organism evidence="9 10">
    <name type="scientific">Chrysophaeum taylorii</name>
    <dbReference type="NCBI Taxonomy" id="2483200"/>
    <lineage>
        <taxon>Eukaryota</taxon>
        <taxon>Sar</taxon>
        <taxon>Stramenopiles</taxon>
        <taxon>Ochrophyta</taxon>
        <taxon>Pelagophyceae</taxon>
        <taxon>Pelagomonadales</taxon>
        <taxon>Pelagomonadaceae</taxon>
        <taxon>Chrysophaeum</taxon>
    </lineage>
</organism>
<comment type="subcellular location">
    <subcellularLocation>
        <location evidence="1">Membrane</location>
        <topology evidence="1">Multi-pass membrane protein</topology>
    </subcellularLocation>
</comment>
<evidence type="ECO:0000313" key="10">
    <source>
        <dbReference type="Proteomes" id="UP001230188"/>
    </source>
</evidence>
<dbReference type="PROSITE" id="PS51471">
    <property type="entry name" value="FE2OG_OXY"/>
    <property type="match status" value="1"/>
</dbReference>
<gene>
    <name evidence="9" type="ORF">CTAYLR_004657</name>
</gene>
<dbReference type="Pfam" id="PF00860">
    <property type="entry name" value="Xan_ur_permease"/>
    <property type="match status" value="1"/>
</dbReference>
<evidence type="ECO:0000256" key="5">
    <source>
        <dbReference type="ARBA" id="ARBA00022989"/>
    </source>
</evidence>
<feature type="transmembrane region" description="Helical" evidence="7">
    <location>
        <begin position="284"/>
        <end position="302"/>
    </location>
</feature>
<feature type="transmembrane region" description="Helical" evidence="7">
    <location>
        <begin position="225"/>
        <end position="247"/>
    </location>
</feature>
<dbReference type="PANTHER" id="PTHR42810:SF2">
    <property type="entry name" value="PURINE PERMEASE C1399.01C-RELATED"/>
    <property type="match status" value="1"/>
</dbReference>
<dbReference type="InterPro" id="IPR044861">
    <property type="entry name" value="IPNS-like_FE2OG_OXY"/>
</dbReference>
<dbReference type="AlphaFoldDB" id="A0AAD7U9D7"/>
<feature type="domain" description="Fe2OG dioxygenase" evidence="8">
    <location>
        <begin position="805"/>
        <end position="914"/>
    </location>
</feature>
<feature type="transmembrane region" description="Helical" evidence="7">
    <location>
        <begin position="142"/>
        <end position="162"/>
    </location>
</feature>
<evidence type="ECO:0000256" key="6">
    <source>
        <dbReference type="ARBA" id="ARBA00023136"/>
    </source>
</evidence>
<keyword evidence="6 7" id="KW-0472">Membrane</keyword>
<reference evidence="9" key="1">
    <citation type="submission" date="2023-01" db="EMBL/GenBank/DDBJ databases">
        <title>Metagenome sequencing of chrysophaentin producing Chrysophaeum taylorii.</title>
        <authorList>
            <person name="Davison J."/>
            <person name="Bewley C."/>
        </authorList>
    </citation>
    <scope>NUCLEOTIDE SEQUENCE</scope>
    <source>
        <strain evidence="9">NIES-1699</strain>
    </source>
</reference>
<evidence type="ECO:0000256" key="3">
    <source>
        <dbReference type="ARBA" id="ARBA00022448"/>
    </source>
</evidence>
<name>A0AAD7U9D7_9STRA</name>
<keyword evidence="4 7" id="KW-0812">Transmembrane</keyword>
<dbReference type="SUPFAM" id="SSF51197">
    <property type="entry name" value="Clavaminate synthase-like"/>
    <property type="match status" value="1"/>
</dbReference>
<dbReference type="EMBL" id="JAQMWT010000552">
    <property type="protein sequence ID" value="KAJ8599569.1"/>
    <property type="molecule type" value="Genomic_DNA"/>
</dbReference>
<evidence type="ECO:0000256" key="7">
    <source>
        <dbReference type="SAM" id="Phobius"/>
    </source>
</evidence>
<dbReference type="Gene3D" id="2.60.120.330">
    <property type="entry name" value="B-lactam Antibiotic, Isopenicillin N Synthase, Chain"/>
    <property type="match status" value="1"/>
</dbReference>
<feature type="transmembrane region" description="Helical" evidence="7">
    <location>
        <begin position="196"/>
        <end position="213"/>
    </location>
</feature>
<dbReference type="Pfam" id="PF03171">
    <property type="entry name" value="2OG-FeII_Oxy"/>
    <property type="match status" value="1"/>
</dbReference>
<accession>A0AAD7U9D7</accession>
<proteinExistence type="inferred from homology"/>
<keyword evidence="10" id="KW-1185">Reference proteome</keyword>
<dbReference type="InterPro" id="IPR027443">
    <property type="entry name" value="IPNS-like_sf"/>
</dbReference>
<dbReference type="InterPro" id="IPR006043">
    <property type="entry name" value="NCS2"/>
</dbReference>
<dbReference type="Proteomes" id="UP001230188">
    <property type="component" value="Unassembled WGS sequence"/>
</dbReference>
<dbReference type="PANTHER" id="PTHR42810">
    <property type="entry name" value="PURINE PERMEASE C1399.01C-RELATED"/>
    <property type="match status" value="1"/>
</dbReference>
<dbReference type="GO" id="GO:0005886">
    <property type="term" value="C:plasma membrane"/>
    <property type="evidence" value="ECO:0007669"/>
    <property type="project" value="TreeGrafter"/>
</dbReference>
<comment type="caution">
    <text evidence="9">The sequence shown here is derived from an EMBL/GenBank/DDBJ whole genome shotgun (WGS) entry which is preliminary data.</text>
</comment>
<sequence length="960" mass="104800">MERKDEEEYDYAAEEAGAGCGVCLVEPSFDGLIGTKQYDYGYLCLPSMPWAKGGVEPPMFLGKDEKLPLLLSLVMGLQHALAMVSGIAVGGGLLIAGDTCFAWQLDSEMCDARDYLVSAAWITSGLLTAVQVLRAKILGTSFYLGTGLISVMGTSFTFLPIARDMVVSEILDAQNEGKCNSEGDCVGFGRRGYGKFLGTAMVAGLFEICLALVPPKLREKFFPSVVTGVAVMLIGGALISTGIKYIGGGVFCAENDLSRSVSFGGPQMCTENGNVVLPFGAPEYVGLGFSVIAMSVFLQFFGSPFLKSTFLFWGLMFGVFVAGVTTYEAKEGDYTLRDGNEVPAKVGRQYKYFNDQRIKDANYFIFLWDTTFPIRFAPEYFLPILIGYFVSSAETIGDITMSCVASRIPASGKNLEQRIQGGLLADGLNSILACLFTSPPNTTFSENNGIIALTACASRSAGFSCAFWLILFGIIGKLGAAFNSIPICVVGGIVLQCFAMVFVSGVTIATSNFTRRNAFILMLSLGFGLGVAMEPNLFEGGGGFGYYSQNLNFVYGFWPRFKTCKEFPRVDATTIIEPAYCTVNNFTWTSEDEEFATHCVGLEGLYVDAVTVTTNDRVKTCVDDNGDCCVKYDKGKKSNRTTAITILKTPYCLGFVTALILHLLLPEDKLPGEDDKDKKNKPEPQFKPVEATAAIGALDKNVVALMPDSSTSAKEEFAYESAASNRGYIAMGLERLDAETMDLKETFDVGDEKDPAYRNRWPSDDFRDAMLAYFEAYDELYLDVMRAIAIGMGYDEEFFTSSNNGNHQNLRLLHYPSVDRAAIGRQKRGGIHTDYGTLTLLSQDTVSGLRALRLDGSWVDVEPIPGGIVVNVGEMLQRVSNDKFRATPHQVVDDFDNDDPTVPERFSIAFFCNWNKDLDLDCLPGCSSDEDPFKYDPVNAHDYITGRLQGTISHASSARQ</sequence>
<feature type="transmembrane region" description="Helical" evidence="7">
    <location>
        <begin position="309"/>
        <end position="327"/>
    </location>
</feature>
<feature type="transmembrane region" description="Helical" evidence="7">
    <location>
        <begin position="487"/>
        <end position="506"/>
    </location>
</feature>